<feature type="region of interest" description="Disordered" evidence="3">
    <location>
        <begin position="109"/>
        <end position="185"/>
    </location>
</feature>
<evidence type="ECO:0000256" key="1">
    <source>
        <dbReference type="ARBA" id="ARBA00007462"/>
    </source>
</evidence>
<evidence type="ECO:0000313" key="4">
    <source>
        <dbReference type="EMBL" id="CAB3265794.1"/>
    </source>
</evidence>
<dbReference type="GO" id="GO:0000470">
    <property type="term" value="P:maturation of LSU-rRNA"/>
    <property type="evidence" value="ECO:0007669"/>
    <property type="project" value="TreeGrafter"/>
</dbReference>
<comment type="similarity">
    <text evidence="1">Belongs to the RRP15 family.</text>
</comment>
<sequence>MSDVESENANEGWADAMAKVLKKQPSNATESTILAKAKTIEDANEEDEKERKARRKRVNKKRKWENMCRVIPTKEDEVYEKELRKVATKGVIQLFNAIAKHQKEVHGKLAKAKTEGKKEKVMKSVDKGKFLDMLNDGSTSKGKKEAKKEESKEAPAWSVLRDDFMMGNDMKDWDKQSDEEAEKME</sequence>
<evidence type="ECO:0000256" key="2">
    <source>
        <dbReference type="ARBA" id="ARBA00017475"/>
    </source>
</evidence>
<dbReference type="GO" id="GO:0000460">
    <property type="term" value="P:maturation of 5.8S rRNA"/>
    <property type="evidence" value="ECO:0007669"/>
    <property type="project" value="TreeGrafter"/>
</dbReference>
<organism evidence="4">
    <name type="scientific">Phallusia mammillata</name>
    <dbReference type="NCBI Taxonomy" id="59560"/>
    <lineage>
        <taxon>Eukaryota</taxon>
        <taxon>Metazoa</taxon>
        <taxon>Chordata</taxon>
        <taxon>Tunicata</taxon>
        <taxon>Ascidiacea</taxon>
        <taxon>Phlebobranchia</taxon>
        <taxon>Ascidiidae</taxon>
        <taxon>Phallusia</taxon>
    </lineage>
</organism>
<gene>
    <name evidence="4" type="primary">Rrp15</name>
</gene>
<dbReference type="EMBL" id="LR789932">
    <property type="protein sequence ID" value="CAB3265794.1"/>
    <property type="molecule type" value="mRNA"/>
</dbReference>
<proteinExistence type="evidence at transcript level"/>
<protein>
    <recommendedName>
        <fullName evidence="2">RRP15-like protein</fullName>
    </recommendedName>
</protein>
<dbReference type="PANTHER" id="PTHR13245:SF14">
    <property type="entry name" value="RRP15-LIKE PROTEIN"/>
    <property type="match status" value="1"/>
</dbReference>
<accession>A0A6F9DQS0</accession>
<dbReference type="GO" id="GO:0030687">
    <property type="term" value="C:preribosome, large subunit precursor"/>
    <property type="evidence" value="ECO:0007669"/>
    <property type="project" value="TreeGrafter"/>
</dbReference>
<evidence type="ECO:0000256" key="3">
    <source>
        <dbReference type="SAM" id="MobiDB-lite"/>
    </source>
</evidence>
<dbReference type="PANTHER" id="PTHR13245">
    <property type="entry name" value="RRP15-LIKE PROTEIN"/>
    <property type="match status" value="1"/>
</dbReference>
<feature type="compositionally biased region" description="Basic and acidic residues" evidence="3">
    <location>
        <begin position="160"/>
        <end position="185"/>
    </location>
</feature>
<name>A0A6F9DQS0_9ASCI</name>
<feature type="region of interest" description="Disordered" evidence="3">
    <location>
        <begin position="22"/>
        <end position="62"/>
    </location>
</feature>
<dbReference type="AlphaFoldDB" id="A0A6F9DQS0"/>
<feature type="compositionally biased region" description="Basic residues" evidence="3">
    <location>
        <begin position="52"/>
        <end position="62"/>
    </location>
</feature>
<dbReference type="Pfam" id="PF07890">
    <property type="entry name" value="Rrp15p"/>
    <property type="match status" value="1"/>
</dbReference>
<feature type="compositionally biased region" description="Basic and acidic residues" evidence="3">
    <location>
        <begin position="142"/>
        <end position="153"/>
    </location>
</feature>
<dbReference type="InterPro" id="IPR012459">
    <property type="entry name" value="Rrp15"/>
</dbReference>
<reference evidence="4" key="1">
    <citation type="submission" date="2020-04" db="EMBL/GenBank/DDBJ databases">
        <authorList>
            <person name="Neveu A P."/>
        </authorList>
    </citation>
    <scope>NUCLEOTIDE SEQUENCE</scope>
    <source>
        <tissue evidence="4">Whole embryo</tissue>
    </source>
</reference>
<feature type="compositionally biased region" description="Basic and acidic residues" evidence="3">
    <location>
        <begin position="109"/>
        <end position="130"/>
    </location>
</feature>